<dbReference type="OrthoDB" id="2729610at2"/>
<dbReference type="SUPFAM" id="SSF46785">
    <property type="entry name" value="Winged helix' DNA-binding domain"/>
    <property type="match status" value="1"/>
</dbReference>
<gene>
    <name evidence="1" type="ORF">AMD00_06930</name>
</gene>
<dbReference type="AlphaFoldDB" id="A0A0M0LM59"/>
<dbReference type="InterPro" id="IPR036388">
    <property type="entry name" value="WH-like_DNA-bd_sf"/>
</dbReference>
<dbReference type="GeneID" id="301135836"/>
<sequence length="231" mass="26625">MLHPLKITSTLADETRFSIYQYMLQEKDSFSVQNIADQFQIHPNVARLHLTKLNEIDVITSEYEKTGKGGRPGRKYKAVTNGIALTFPQRNYEELLSWVLEIIIELGEDANTIGKKICYKKGVEQIQSILSKRQRDKALISFDERVEIITEASSLIGYVPVILDKPEGKTIRFAVYNCPFHSQIEKHASLVCDLHESFLKGQFEYLFDVQEFAQIDSMIESCKYCTYRIDI</sequence>
<evidence type="ECO:0000313" key="1">
    <source>
        <dbReference type="EMBL" id="KOO52134.1"/>
    </source>
</evidence>
<proteinExistence type="predicted"/>
<protein>
    <submittedName>
        <fullName evidence="1">Transcriptional regulator</fullName>
    </submittedName>
</protein>
<dbReference type="PATRIC" id="fig|263475.3.peg.1839"/>
<reference evidence="2" key="1">
    <citation type="submission" date="2015-08" db="EMBL/GenBank/DDBJ databases">
        <title>Fjat-10028 dsm 16317.</title>
        <authorList>
            <person name="Liu B."/>
            <person name="Wang J."/>
            <person name="Zhu Y."/>
            <person name="Liu G."/>
            <person name="Chen Q."/>
            <person name="Chen Z."/>
            <person name="Lan J."/>
            <person name="Che J."/>
            <person name="Ge C."/>
            <person name="Shi H."/>
            <person name="Pan Z."/>
            <person name="Liu X."/>
        </authorList>
    </citation>
    <scope>NUCLEOTIDE SEQUENCE [LARGE SCALE GENOMIC DNA]</scope>
    <source>
        <strain evidence="2">DSM 16317</strain>
    </source>
</reference>
<dbReference type="STRING" id="263475.AMD00_06930"/>
<dbReference type="Gene3D" id="1.10.10.10">
    <property type="entry name" value="Winged helix-like DNA-binding domain superfamily/Winged helix DNA-binding domain"/>
    <property type="match status" value="1"/>
</dbReference>
<accession>A0A0M0LM59</accession>
<organism evidence="1 2">
    <name type="scientific">Viridibacillus arvi</name>
    <dbReference type="NCBI Taxonomy" id="263475"/>
    <lineage>
        <taxon>Bacteria</taxon>
        <taxon>Bacillati</taxon>
        <taxon>Bacillota</taxon>
        <taxon>Bacilli</taxon>
        <taxon>Bacillales</taxon>
        <taxon>Caryophanaceae</taxon>
        <taxon>Viridibacillus</taxon>
    </lineage>
</organism>
<dbReference type="EMBL" id="LILB01000001">
    <property type="protein sequence ID" value="KOO52134.1"/>
    <property type="molecule type" value="Genomic_DNA"/>
</dbReference>
<dbReference type="RefSeq" id="WP_053416311.1">
    <property type="nucleotide sequence ID" value="NZ_JBCMHV010000003.1"/>
</dbReference>
<evidence type="ECO:0000313" key="2">
    <source>
        <dbReference type="Proteomes" id="UP000036867"/>
    </source>
</evidence>
<dbReference type="Pfam" id="PF12840">
    <property type="entry name" value="HTH_20"/>
    <property type="match status" value="1"/>
</dbReference>
<name>A0A0M0LM59_9BACL</name>
<keyword evidence="2" id="KW-1185">Reference proteome</keyword>
<dbReference type="Proteomes" id="UP000036867">
    <property type="component" value="Unassembled WGS sequence"/>
</dbReference>
<dbReference type="InterPro" id="IPR036390">
    <property type="entry name" value="WH_DNA-bd_sf"/>
</dbReference>
<comment type="caution">
    <text evidence="1">The sequence shown here is derived from an EMBL/GenBank/DDBJ whole genome shotgun (WGS) entry which is preliminary data.</text>
</comment>